<keyword evidence="4" id="KW-1185">Reference proteome</keyword>
<gene>
    <name evidence="3" type="ORF">ColLi_12342</name>
</gene>
<protein>
    <recommendedName>
        <fullName evidence="2">Helitron helicase-like domain-containing protein</fullName>
    </recommendedName>
</protein>
<reference evidence="3 4" key="1">
    <citation type="submission" date="2021-07" db="EMBL/GenBank/DDBJ databases">
        <title>Genome data of Colletotrichum spaethianum.</title>
        <authorList>
            <person name="Utami Y.D."/>
            <person name="Hiruma K."/>
        </authorList>
    </citation>
    <scope>NUCLEOTIDE SEQUENCE [LARGE SCALE GENOMIC DNA]</scope>
    <source>
        <strain evidence="3 4">MAFF 242679</strain>
    </source>
</reference>
<dbReference type="SUPFAM" id="SSF52540">
    <property type="entry name" value="P-loop containing nucleoside triphosphate hydrolases"/>
    <property type="match status" value="1"/>
</dbReference>
<feature type="region of interest" description="Disordered" evidence="1">
    <location>
        <begin position="1338"/>
        <end position="1386"/>
    </location>
</feature>
<feature type="region of interest" description="Disordered" evidence="1">
    <location>
        <begin position="386"/>
        <end position="405"/>
    </location>
</feature>
<comment type="caution">
    <text evidence="3">The sequence shown here is derived from an EMBL/GenBank/DDBJ whole genome shotgun (WGS) entry which is preliminary data.</text>
</comment>
<dbReference type="InterPro" id="IPR027417">
    <property type="entry name" value="P-loop_NTPase"/>
</dbReference>
<feature type="compositionally biased region" description="Basic and acidic residues" evidence="1">
    <location>
        <begin position="1338"/>
        <end position="1353"/>
    </location>
</feature>
<dbReference type="InterPro" id="IPR025476">
    <property type="entry name" value="Helitron_helicase-like"/>
</dbReference>
<proteinExistence type="predicted"/>
<feature type="region of interest" description="Disordered" evidence="1">
    <location>
        <begin position="897"/>
        <end position="958"/>
    </location>
</feature>
<sequence>MLVRSQNRRISYGRMSKASWHRIEEIVKTLTTEEVAAAEEEYRETRTTTNPRMSFLAQELSAFGQYQHMSNEERLYSRRQIKSLCIRHGMPCIWYTINPNDLTNEINMKLAAYRVAGGVAAEELVDEFRRQIGRIQHVVRDAVSSAKFFHREMELFFEHLVAVGEDSVFGKVSCYFGCVETNERGALHFHGLIWLEANMGLPTLFQDLSDPSQAGYAEQCCDVDKARRHRRWDSVFSNIKHLTSDLEKLDTNFDDDANWVAYRCQLHGCGAVCTKYSAKDAGNSNKAQGRTRMHPCRFKAPWKLYDRTEFTPDGLLRVRRNHERVNRYCPALAVAMRHNTDATFLPTNSAGLSMMFYATNYATKLETPLFKRMATVKMVLEGTAGREDERGAAAAEEDTDETTAQRNNRARQFLARTANQIFTSRELSAVEVCSSLLGYRNSYCSEENWVNVHLNSLYWAVFRRWDGLRQAAGPEVQLRAGPETVGFGIHGVKLYALDAYPHRGPLLKDLCFYEYLCTIRVQRVGHRSKAGDAHYVSFDDTLEDRHWWIQKILQARDQAVPVITGHLDNAVEETIEGFYKRSAVLLLALFIPWERFTYISDQLPPELWTSLKEDLPERVSAFVDNIQLLHKSAEDAKKDAKLWASRSEGDEGVEFDGAEEAPDPGASWKPGESDLRHTFHNVVTSLHDEAGVTRGSPGLGALLSTLDNSDFSAGVMDGGSADHDGTRQTQTTIVKRTLKAVKAAQDRLHRERMLAIEGDEPETDRRHTGAETGFGDDGADQGTCGNRGGGATARPDVDRHRARRHVHTRGSGRQCGKDVKPHAAHGTDAGVRGARRGCRRRREAAPAVHWGGGGTGKSWLIDSVKQVFAAKDVSNQLVITAMSGTAAAGIGAPPYTRPWGSRSVTPRARWSTHRGGQHGEGQGAMAEAERPCRRRGQHAGPVNALRGRPKAPDAERVPGGGVRGLPVVIFAGDFLQFTPVLQKSLLADIERIATGPDGTRPPPGGRAAERRWREAEAKKLWQGFTNVVILREQKRAQDDPYLLGFLERLRDGRQTREDAARLEARYKPNARLDFSEGRRAIIPLNRHRWDLTLHAAIAPAGVAIPGRAQVGVTGAHGRGEDGGNAAGDENGLAAAGIFPYIEGMPVVVNENRYMGLKVVNGAEYTATGVVHPPGLEEVVANEKVSIFLGPPSGILLENKETRGLTFPHLPPDTVLLPSVNNAMPELARPKFKLGLVRRGLPCTPGFALTDYKAQGRTLGKTLLGLYGRGMGRSGKDVERCDTVSLYVQLSRVRRFDDIDLIQPLNVEHFLEARMPEELVRGIGRLERLAEATVASFDERHGGNSVAPHERAAEEVDNAGEQGTQDASKPIMRPNAAFPHHAGRPPL</sequence>
<dbReference type="EMBL" id="BPPX01000042">
    <property type="protein sequence ID" value="GJC89504.1"/>
    <property type="molecule type" value="Genomic_DNA"/>
</dbReference>
<evidence type="ECO:0000256" key="1">
    <source>
        <dbReference type="SAM" id="MobiDB-lite"/>
    </source>
</evidence>
<feature type="compositionally biased region" description="Acidic residues" evidence="1">
    <location>
        <begin position="650"/>
        <end position="662"/>
    </location>
</feature>
<dbReference type="Pfam" id="PF14214">
    <property type="entry name" value="Helitron_like_N"/>
    <property type="match status" value="1"/>
</dbReference>
<evidence type="ECO:0000313" key="3">
    <source>
        <dbReference type="EMBL" id="GJC89504.1"/>
    </source>
</evidence>
<evidence type="ECO:0000259" key="2">
    <source>
        <dbReference type="Pfam" id="PF14214"/>
    </source>
</evidence>
<name>A0AA37GY83_9PEZI</name>
<accession>A0AA37GY83</accession>
<feature type="region of interest" description="Disordered" evidence="1">
    <location>
        <begin position="759"/>
        <end position="837"/>
    </location>
</feature>
<feature type="domain" description="Helitron helicase-like" evidence="2">
    <location>
        <begin position="2"/>
        <end position="193"/>
    </location>
</feature>
<dbReference type="Proteomes" id="UP001055172">
    <property type="component" value="Unassembled WGS sequence"/>
</dbReference>
<organism evidence="3 4">
    <name type="scientific">Colletotrichum liriopes</name>
    <dbReference type="NCBI Taxonomy" id="708192"/>
    <lineage>
        <taxon>Eukaryota</taxon>
        <taxon>Fungi</taxon>
        <taxon>Dikarya</taxon>
        <taxon>Ascomycota</taxon>
        <taxon>Pezizomycotina</taxon>
        <taxon>Sordariomycetes</taxon>
        <taxon>Hypocreomycetidae</taxon>
        <taxon>Glomerellales</taxon>
        <taxon>Glomerellaceae</taxon>
        <taxon>Colletotrichum</taxon>
        <taxon>Colletotrichum spaethianum species complex</taxon>
    </lineage>
</organism>
<evidence type="ECO:0000313" key="4">
    <source>
        <dbReference type="Proteomes" id="UP001055172"/>
    </source>
</evidence>
<feature type="region of interest" description="Disordered" evidence="1">
    <location>
        <begin position="649"/>
        <end position="672"/>
    </location>
</feature>
<feature type="compositionally biased region" description="Basic residues" evidence="1">
    <location>
        <begin position="800"/>
        <end position="810"/>
    </location>
</feature>